<feature type="active site" evidence="5">
    <location>
        <position position="18"/>
    </location>
</feature>
<evidence type="ECO:0000256" key="2">
    <source>
        <dbReference type="ARBA" id="ARBA00012150"/>
    </source>
</evidence>
<gene>
    <name evidence="8" type="ORF">ACFP1F_00460</name>
</gene>
<keyword evidence="5" id="KW-0378">Hydrolase</keyword>
<proteinExistence type="inferred from homology"/>
<dbReference type="RefSeq" id="WP_125591533.1">
    <property type="nucleotide sequence ID" value="NZ_JBHSSN010000002.1"/>
</dbReference>
<keyword evidence="9" id="KW-1185">Reference proteome</keyword>
<evidence type="ECO:0000313" key="9">
    <source>
        <dbReference type="Proteomes" id="UP001596186"/>
    </source>
</evidence>
<feature type="domain" description="Acylphosphatase-like" evidence="7">
    <location>
        <begin position="3"/>
        <end position="91"/>
    </location>
</feature>
<dbReference type="Proteomes" id="UP001596186">
    <property type="component" value="Unassembled WGS sequence"/>
</dbReference>
<reference evidence="9" key="1">
    <citation type="journal article" date="2019" name="Int. J. Syst. Evol. Microbiol.">
        <title>The Global Catalogue of Microorganisms (GCM) 10K type strain sequencing project: providing services to taxonomists for standard genome sequencing and annotation.</title>
        <authorList>
            <consortium name="The Broad Institute Genomics Platform"/>
            <consortium name="The Broad Institute Genome Sequencing Center for Infectious Disease"/>
            <person name="Wu L."/>
            <person name="Ma J."/>
        </authorList>
    </citation>
    <scope>NUCLEOTIDE SEQUENCE [LARGE SCALE GENOMIC DNA]</scope>
    <source>
        <strain evidence="9">CCM 8895</strain>
    </source>
</reference>
<dbReference type="InterPro" id="IPR020456">
    <property type="entry name" value="Acylphosphatase"/>
</dbReference>
<dbReference type="Pfam" id="PF00708">
    <property type="entry name" value="Acylphosphatase"/>
    <property type="match status" value="1"/>
</dbReference>
<dbReference type="Gene3D" id="3.30.70.100">
    <property type="match status" value="1"/>
</dbReference>
<evidence type="ECO:0000256" key="5">
    <source>
        <dbReference type="PROSITE-ProRule" id="PRU00520"/>
    </source>
</evidence>
<dbReference type="EC" id="3.6.1.7" evidence="2 5"/>
<evidence type="ECO:0000313" key="8">
    <source>
        <dbReference type="EMBL" id="MFC6322238.1"/>
    </source>
</evidence>
<dbReference type="PANTHER" id="PTHR47268:SF4">
    <property type="entry name" value="ACYLPHOSPHATASE"/>
    <property type="match status" value="1"/>
</dbReference>
<dbReference type="InterPro" id="IPR036046">
    <property type="entry name" value="Acylphosphatase-like_dom_sf"/>
</dbReference>
<evidence type="ECO:0000256" key="4">
    <source>
        <dbReference type="ARBA" id="ARBA00047645"/>
    </source>
</evidence>
<dbReference type="InterPro" id="IPR001792">
    <property type="entry name" value="Acylphosphatase-like_dom"/>
</dbReference>
<evidence type="ECO:0000259" key="7">
    <source>
        <dbReference type="PROSITE" id="PS51160"/>
    </source>
</evidence>
<dbReference type="PANTHER" id="PTHR47268">
    <property type="entry name" value="ACYLPHOSPHATASE"/>
    <property type="match status" value="1"/>
</dbReference>
<dbReference type="PROSITE" id="PS00150">
    <property type="entry name" value="ACYLPHOSPHATASE_1"/>
    <property type="match status" value="1"/>
</dbReference>
<comment type="caution">
    <text evidence="8">The sequence shown here is derived from an EMBL/GenBank/DDBJ whole genome shotgun (WGS) entry which is preliminary data.</text>
</comment>
<evidence type="ECO:0000256" key="6">
    <source>
        <dbReference type="RuleBase" id="RU004168"/>
    </source>
</evidence>
<evidence type="ECO:0000256" key="1">
    <source>
        <dbReference type="ARBA" id="ARBA00005614"/>
    </source>
</evidence>
<comment type="similarity">
    <text evidence="1 6">Belongs to the acylphosphatase family.</text>
</comment>
<dbReference type="PROSITE" id="PS51160">
    <property type="entry name" value="ACYLPHOSPHATASE_3"/>
    <property type="match status" value="1"/>
</dbReference>
<dbReference type="EMBL" id="JBHSSN010000002">
    <property type="protein sequence ID" value="MFC6322238.1"/>
    <property type="molecule type" value="Genomic_DNA"/>
</dbReference>
<comment type="catalytic activity">
    <reaction evidence="4 5">
        <text>an acyl phosphate + H2O = a carboxylate + phosphate + H(+)</text>
        <dbReference type="Rhea" id="RHEA:14965"/>
        <dbReference type="ChEBI" id="CHEBI:15377"/>
        <dbReference type="ChEBI" id="CHEBI:15378"/>
        <dbReference type="ChEBI" id="CHEBI:29067"/>
        <dbReference type="ChEBI" id="CHEBI:43474"/>
        <dbReference type="ChEBI" id="CHEBI:59918"/>
        <dbReference type="EC" id="3.6.1.7"/>
    </reaction>
</comment>
<protein>
    <recommendedName>
        <fullName evidence="3 5">acylphosphatase</fullName>
        <ecNumber evidence="2 5">3.6.1.7</ecNumber>
    </recommendedName>
</protein>
<dbReference type="InterPro" id="IPR017968">
    <property type="entry name" value="Acylphosphatase_CS"/>
</dbReference>
<name>A0ABW1URD9_9LACO</name>
<sequence length="91" mass="10098">MKHLSIKVTGLVQGVGFRYSTVRLATDVGVTGTVKNERDGSVSIEAQGDERLLYIFLSKIQQSPSPFGKVKHLDYTFSDNLKSYDNFKVIG</sequence>
<evidence type="ECO:0000256" key="3">
    <source>
        <dbReference type="ARBA" id="ARBA00015991"/>
    </source>
</evidence>
<feature type="active site" evidence="5">
    <location>
        <position position="36"/>
    </location>
</feature>
<accession>A0ABW1URD9</accession>
<dbReference type="SUPFAM" id="SSF54975">
    <property type="entry name" value="Acylphosphatase/BLUF domain-like"/>
    <property type="match status" value="1"/>
</dbReference>
<organism evidence="8 9">
    <name type="scientific">Companilactobacillus baiquanensis</name>
    <dbReference type="NCBI Taxonomy" id="2486005"/>
    <lineage>
        <taxon>Bacteria</taxon>
        <taxon>Bacillati</taxon>
        <taxon>Bacillota</taxon>
        <taxon>Bacilli</taxon>
        <taxon>Lactobacillales</taxon>
        <taxon>Lactobacillaceae</taxon>
        <taxon>Companilactobacillus</taxon>
    </lineage>
</organism>